<evidence type="ECO:0000256" key="3">
    <source>
        <dbReference type="ARBA" id="ARBA00012191"/>
    </source>
</evidence>
<dbReference type="Gene3D" id="3.40.50.300">
    <property type="entry name" value="P-loop containing nucleotide triphosphate hydrolases"/>
    <property type="match status" value="1"/>
</dbReference>
<keyword evidence="8" id="KW-1133">Transmembrane helix</keyword>
<feature type="domain" description="ABC transporter" evidence="12">
    <location>
        <begin position="1"/>
        <end position="192"/>
    </location>
</feature>
<keyword evidence="9" id="KW-0472">Membrane</keyword>
<comment type="subcellular location">
    <subcellularLocation>
        <location evidence="1">Membrane</location>
        <topology evidence="1">Multi-pass membrane protein</topology>
    </subcellularLocation>
</comment>
<evidence type="ECO:0000256" key="6">
    <source>
        <dbReference type="ARBA" id="ARBA00022741"/>
    </source>
</evidence>
<dbReference type="PROSITE" id="PS50893">
    <property type="entry name" value="ABC_TRANSPORTER_2"/>
    <property type="match status" value="1"/>
</dbReference>
<dbReference type="GO" id="GO:0090374">
    <property type="term" value="P:oligopeptide export from mitochondrion"/>
    <property type="evidence" value="ECO:0007669"/>
    <property type="project" value="TreeGrafter"/>
</dbReference>
<evidence type="ECO:0000313" key="13">
    <source>
        <dbReference type="EMBL" id="BBI64793.1"/>
    </source>
</evidence>
<evidence type="ECO:0000256" key="1">
    <source>
        <dbReference type="ARBA" id="ARBA00004141"/>
    </source>
</evidence>
<dbReference type="InterPro" id="IPR003439">
    <property type="entry name" value="ABC_transporter-like_ATP-bd"/>
</dbReference>
<protein>
    <recommendedName>
        <fullName evidence="11">Multidrug resistance-like ATP-binding protein MdlB</fullName>
        <ecNumber evidence="3">7.6.2.2</ecNumber>
    </recommendedName>
</protein>
<evidence type="ECO:0000256" key="5">
    <source>
        <dbReference type="ARBA" id="ARBA00022692"/>
    </source>
</evidence>
<dbReference type="EMBL" id="AP019514">
    <property type="protein sequence ID" value="BBI64793.1"/>
    <property type="molecule type" value="Genomic_DNA"/>
</dbReference>
<dbReference type="GO" id="GO:0015421">
    <property type="term" value="F:ABC-type oligopeptide transporter activity"/>
    <property type="evidence" value="ECO:0007669"/>
    <property type="project" value="TreeGrafter"/>
</dbReference>
<dbReference type="FunFam" id="3.40.50.300:FF:000604">
    <property type="entry name" value="ABC transporter B family member 28"/>
    <property type="match status" value="1"/>
</dbReference>
<evidence type="ECO:0000256" key="10">
    <source>
        <dbReference type="ARBA" id="ARBA00034018"/>
    </source>
</evidence>
<dbReference type="InterPro" id="IPR039421">
    <property type="entry name" value="Type_1_exporter"/>
</dbReference>
<keyword evidence="4" id="KW-0813">Transport</keyword>
<accession>A0A455UHC0</accession>
<dbReference type="EC" id="7.6.2.2" evidence="3"/>
<evidence type="ECO:0000256" key="7">
    <source>
        <dbReference type="ARBA" id="ARBA00022840"/>
    </source>
</evidence>
<dbReference type="KEGG" id="hsr:HSBAA_60990"/>
<evidence type="ECO:0000256" key="2">
    <source>
        <dbReference type="ARBA" id="ARBA00006526"/>
    </source>
</evidence>
<dbReference type="Pfam" id="PF00005">
    <property type="entry name" value="ABC_tran"/>
    <property type="match status" value="1"/>
</dbReference>
<organism evidence="13 14">
    <name type="scientific">Vreelandella sulfidaeris</name>
    <dbReference type="NCBI Taxonomy" id="115553"/>
    <lineage>
        <taxon>Bacteria</taxon>
        <taxon>Pseudomonadati</taxon>
        <taxon>Pseudomonadota</taxon>
        <taxon>Gammaproteobacteria</taxon>
        <taxon>Oceanospirillales</taxon>
        <taxon>Halomonadaceae</taxon>
        <taxon>Vreelandella</taxon>
    </lineage>
</organism>
<dbReference type="InterPro" id="IPR027417">
    <property type="entry name" value="P-loop_NTPase"/>
</dbReference>
<dbReference type="GO" id="GO:0016020">
    <property type="term" value="C:membrane"/>
    <property type="evidence" value="ECO:0007669"/>
    <property type="project" value="UniProtKB-SubCell"/>
</dbReference>
<dbReference type="InterPro" id="IPR017871">
    <property type="entry name" value="ABC_transporter-like_CS"/>
</dbReference>
<dbReference type="GO" id="GO:0016887">
    <property type="term" value="F:ATP hydrolysis activity"/>
    <property type="evidence" value="ECO:0007669"/>
    <property type="project" value="InterPro"/>
</dbReference>
<dbReference type="GO" id="GO:0008559">
    <property type="term" value="F:ABC-type xenobiotic transporter activity"/>
    <property type="evidence" value="ECO:0007669"/>
    <property type="project" value="UniProtKB-EC"/>
</dbReference>
<evidence type="ECO:0000256" key="9">
    <source>
        <dbReference type="ARBA" id="ARBA00023136"/>
    </source>
</evidence>
<evidence type="ECO:0000256" key="11">
    <source>
        <dbReference type="ARBA" id="ARBA00040960"/>
    </source>
</evidence>
<keyword evidence="5" id="KW-0812">Transmembrane</keyword>
<dbReference type="SUPFAM" id="SSF52540">
    <property type="entry name" value="P-loop containing nucleoside triphosphate hydrolases"/>
    <property type="match status" value="1"/>
</dbReference>
<evidence type="ECO:0000313" key="14">
    <source>
        <dbReference type="Proteomes" id="UP000320231"/>
    </source>
</evidence>
<proteinExistence type="inferred from homology"/>
<name>A0A455UHC0_9GAMM</name>
<dbReference type="PANTHER" id="PTHR43394:SF1">
    <property type="entry name" value="ATP-BINDING CASSETTE SUB-FAMILY B MEMBER 10, MITOCHONDRIAL"/>
    <property type="match status" value="1"/>
</dbReference>
<gene>
    <name evidence="13" type="ORF">HSBAA_60990</name>
</gene>
<comment type="similarity">
    <text evidence="2">Belongs to the ABC transporter superfamily. Drug exporter-2 (TC 3.A.1.117) family.</text>
</comment>
<evidence type="ECO:0000256" key="4">
    <source>
        <dbReference type="ARBA" id="ARBA00022448"/>
    </source>
</evidence>
<sequence>MALLLRFYDPSQGYITLDGSDIRTLDLIALRRAMGLVAQEPVLFSGSVADNLRYGDPDADNERLRIATQDASALDFIDALPQGFDTPLGPGGVQLSGGQRQRLAIARALLKNPAVLLLDEATSALDAESERLVQQALDRLMVGRTSIVIAHRLATVIAADRLLVLDGGHLVAAGTHEELIISSPLYRHLAALQFGGET</sequence>
<dbReference type="PANTHER" id="PTHR43394">
    <property type="entry name" value="ATP-DEPENDENT PERMEASE MDL1, MITOCHONDRIAL"/>
    <property type="match status" value="1"/>
</dbReference>
<comment type="catalytic activity">
    <reaction evidence="10">
        <text>ATP + H2O + xenobioticSide 1 = ADP + phosphate + xenobioticSide 2.</text>
        <dbReference type="EC" id="7.6.2.2"/>
    </reaction>
</comment>
<keyword evidence="6" id="KW-0547">Nucleotide-binding</keyword>
<evidence type="ECO:0000259" key="12">
    <source>
        <dbReference type="PROSITE" id="PS50893"/>
    </source>
</evidence>
<keyword evidence="7" id="KW-0067">ATP-binding</keyword>
<dbReference type="Proteomes" id="UP000320231">
    <property type="component" value="Chromosome"/>
</dbReference>
<dbReference type="GO" id="GO:0005524">
    <property type="term" value="F:ATP binding"/>
    <property type="evidence" value="ECO:0007669"/>
    <property type="project" value="UniProtKB-KW"/>
</dbReference>
<evidence type="ECO:0000256" key="8">
    <source>
        <dbReference type="ARBA" id="ARBA00022989"/>
    </source>
</evidence>
<reference evidence="13 14" key="1">
    <citation type="journal article" date="2019" name="Microbiol. Resour. Announc.">
        <title>Complete Genome Sequence of Halomonas sulfidaeris Strain Esulfide1 Isolated from a Metal Sulfide Rock at a Depth of 2,200 Meters, Obtained Using Nanopore Sequencing.</title>
        <authorList>
            <person name="Saito M."/>
            <person name="Nishigata A."/>
            <person name="Galipon J."/>
            <person name="Arakawa K."/>
        </authorList>
    </citation>
    <scope>NUCLEOTIDE SEQUENCE [LARGE SCALE GENOMIC DNA]</scope>
    <source>
        <strain evidence="13 14">ATCC BAA-803</strain>
    </source>
</reference>
<dbReference type="GO" id="GO:0005737">
    <property type="term" value="C:cytoplasm"/>
    <property type="evidence" value="ECO:0007669"/>
    <property type="project" value="UniProtKB-ARBA"/>
</dbReference>
<dbReference type="AlphaFoldDB" id="A0A455UHC0"/>
<dbReference type="PROSITE" id="PS00211">
    <property type="entry name" value="ABC_TRANSPORTER_1"/>
    <property type="match status" value="1"/>
</dbReference>